<protein>
    <submittedName>
        <fullName evidence="1">Uncharacterized protein</fullName>
    </submittedName>
</protein>
<reference evidence="1 2" key="1">
    <citation type="journal article" date="2005" name="Genome Res.">
        <title>Comparative and functional genomic analyses of the pathogenicity of phytopathogen Xanthomonas campestris pv. campestris.</title>
        <authorList>
            <person name="Qian W."/>
            <person name="Jia Y."/>
            <person name="Ren S.X."/>
            <person name="He Y.Q."/>
            <person name="Feng J.X."/>
            <person name="Lu L.F."/>
            <person name="Sun Q."/>
            <person name="Ying G."/>
            <person name="Tang D.J."/>
            <person name="Tang H."/>
            <person name="Wu W."/>
            <person name="Hao P."/>
            <person name="Wang L."/>
            <person name="Jiang B.L."/>
            <person name="Zeng S."/>
            <person name="Gu W.Y."/>
            <person name="Lu G."/>
            <person name="Rong L."/>
            <person name="Tian Y."/>
            <person name="Yao Z."/>
            <person name="Fu G."/>
            <person name="Chen B."/>
            <person name="Fang R."/>
            <person name="Qiang B."/>
            <person name="Chen Z."/>
            <person name="Zhao G.P."/>
            <person name="Tang J.L."/>
            <person name="He C."/>
        </authorList>
    </citation>
    <scope>NUCLEOTIDE SEQUENCE [LARGE SCALE GENOMIC DNA]</scope>
    <source>
        <strain evidence="1 2">8004</strain>
    </source>
</reference>
<dbReference type="AlphaFoldDB" id="A0A0H2X2B8"/>
<gene>
    <name evidence="1" type="ordered locus">XC_0030</name>
</gene>
<dbReference type="Proteomes" id="UP000000420">
    <property type="component" value="Chromosome"/>
</dbReference>
<dbReference type="HOGENOM" id="CLU_1585812_0_0_6"/>
<dbReference type="EMBL" id="CP000050">
    <property type="protein sequence ID" value="AAY47124.1"/>
    <property type="molecule type" value="Genomic_DNA"/>
</dbReference>
<dbReference type="RefSeq" id="WP_011035288.1">
    <property type="nucleotide sequence ID" value="NC_007086.1"/>
</dbReference>
<evidence type="ECO:0000313" key="2">
    <source>
        <dbReference type="Proteomes" id="UP000000420"/>
    </source>
</evidence>
<dbReference type="KEGG" id="xcb:XC_0030"/>
<proteinExistence type="predicted"/>
<organism evidence="1 2">
    <name type="scientific">Xanthomonas campestris pv. campestris (strain 8004)</name>
    <dbReference type="NCBI Taxonomy" id="314565"/>
    <lineage>
        <taxon>Bacteria</taxon>
        <taxon>Pseudomonadati</taxon>
        <taxon>Pseudomonadota</taxon>
        <taxon>Gammaproteobacteria</taxon>
        <taxon>Lysobacterales</taxon>
        <taxon>Lysobacteraceae</taxon>
        <taxon>Xanthomonas</taxon>
    </lineage>
</organism>
<sequence length="168" mass="19547">MVTLALSRSTITTLDGRNSSVIFHNVVESWVHRHWQEFERDWLNRSIDQLVFAQANLTNAEIMHIGHFDEWLETLDYWGDELFRDQIRRSTWLATYMLTNGTSPVPIIVAANSSGLMHPKGATMRSNQLIEGHMRLAYLRGMIRQNHTSLRQSHLVWLLSLPNSPFNY</sequence>
<name>A0A0H2X2B8_XANC8</name>
<accession>A0A0H2X2B8</accession>
<evidence type="ECO:0000313" key="1">
    <source>
        <dbReference type="EMBL" id="AAY47124.1"/>
    </source>
</evidence>